<dbReference type="eggNOG" id="arCOG01426">
    <property type="taxonomic scope" value="Archaea"/>
</dbReference>
<dbReference type="STRING" id="985053.VMUT_1231"/>
<dbReference type="Proteomes" id="UP000007485">
    <property type="component" value="Chromosome"/>
</dbReference>
<proteinExistence type="predicted"/>
<evidence type="ECO:0000313" key="1">
    <source>
        <dbReference type="EMBL" id="ADY01436.1"/>
    </source>
</evidence>
<gene>
    <name evidence="1" type="ordered locus">VMUT_1231</name>
</gene>
<accession>F0QYK3</accession>
<keyword evidence="2" id="KW-1185">Reference proteome</keyword>
<dbReference type="PANTHER" id="PTHR34314:SF6">
    <property type="entry name" value="DUF3782 DOMAIN-CONTAINING PROTEIN"/>
    <property type="match status" value="1"/>
</dbReference>
<protein>
    <recommendedName>
        <fullName evidence="3">PaREP7</fullName>
    </recommendedName>
</protein>
<evidence type="ECO:0000313" key="2">
    <source>
        <dbReference type="Proteomes" id="UP000007485"/>
    </source>
</evidence>
<evidence type="ECO:0008006" key="3">
    <source>
        <dbReference type="Google" id="ProtNLM"/>
    </source>
</evidence>
<dbReference type="EMBL" id="CP002529">
    <property type="protein sequence ID" value="ADY01436.1"/>
    <property type="molecule type" value="Genomic_DNA"/>
</dbReference>
<dbReference type="KEGG" id="vmo:VMUT_1231"/>
<dbReference type="HOGENOM" id="CLU_055579_0_0_2"/>
<organism evidence="1 2">
    <name type="scientific">Vulcanisaeta moutnovskia (strain 768-28)</name>
    <dbReference type="NCBI Taxonomy" id="985053"/>
    <lineage>
        <taxon>Archaea</taxon>
        <taxon>Thermoproteota</taxon>
        <taxon>Thermoprotei</taxon>
        <taxon>Thermoproteales</taxon>
        <taxon>Thermoproteaceae</taxon>
        <taxon>Vulcanisaeta</taxon>
    </lineage>
</organism>
<reference evidence="1 2" key="1">
    <citation type="journal article" date="2011" name="J. Bacteriol.">
        <title>Complete genome sequence of 'Vulcanisaeta moutnovskia' strain 768-28, a novel member of the hyperthermophilic crenarchaeal genus vulcanisaeta.</title>
        <authorList>
            <person name="Gumerov V.M."/>
            <person name="Mardanov A.V."/>
            <person name="Beletsky A.V."/>
            <person name="Prokofeva M.I."/>
            <person name="Bonch-Osmolovskaya E.A."/>
            <person name="Ravin N.V."/>
            <person name="Skryabin K.G."/>
        </authorList>
    </citation>
    <scope>NUCLEOTIDE SEQUENCE [LARGE SCALE GENOMIC DNA]</scope>
    <source>
        <strain evidence="1 2">768-28</strain>
    </source>
</reference>
<dbReference type="PANTHER" id="PTHR34314">
    <property type="entry name" value="CRENARCHAEAL PROTEIN, PUTATIVE-RELATED"/>
    <property type="match status" value="1"/>
</dbReference>
<name>F0QYK3_VULM7</name>
<sequence>MMSKDLRDEVLRLLREDEVFRLAVIGLLGISDVQSSLRRLVDAVGGLVKNQSVMMEVLNKVLEAVQRLTENEEKLWENQNKLWEENNKIWQEIKSLREDQERLWQEIRALRESQEKAWREIERLWQELKTFREEQEKRWQENEKRWEMNFKMWEQNWKLWQENLSRWEEQFKFNNWMMSALREIRDSIGGSYEYYTAHWIREWLSTKGVSCDVKVNVTIPVDGFKEIDVVCYDPLVVGEATIKVSSVEEAERELKKLLDNAKTAEKFFGKKAIALVLAVESAPEQVAEYLRKRAGELSIVLVLGREYS</sequence>
<dbReference type="SUPFAM" id="SSF58104">
    <property type="entry name" value="Methyl-accepting chemotaxis protein (MCP) signaling domain"/>
    <property type="match status" value="1"/>
</dbReference>
<dbReference type="AlphaFoldDB" id="F0QYK3"/>